<accession>A0AA38S1C7</accession>
<name>A0AA38S1C7_9PEZI</name>
<feature type="compositionally biased region" description="Acidic residues" evidence="1">
    <location>
        <begin position="307"/>
        <end position="319"/>
    </location>
</feature>
<organism evidence="2 3">
    <name type="scientific">Pleurostoma richardsiae</name>
    <dbReference type="NCBI Taxonomy" id="41990"/>
    <lineage>
        <taxon>Eukaryota</taxon>
        <taxon>Fungi</taxon>
        <taxon>Dikarya</taxon>
        <taxon>Ascomycota</taxon>
        <taxon>Pezizomycotina</taxon>
        <taxon>Sordariomycetes</taxon>
        <taxon>Sordariomycetidae</taxon>
        <taxon>Calosphaeriales</taxon>
        <taxon>Pleurostomataceae</taxon>
        <taxon>Pleurostoma</taxon>
    </lineage>
</organism>
<reference evidence="2" key="1">
    <citation type="submission" date="2022-07" db="EMBL/GenBank/DDBJ databases">
        <title>Fungi with potential for degradation of polypropylene.</title>
        <authorList>
            <person name="Gostincar C."/>
        </authorList>
    </citation>
    <scope>NUCLEOTIDE SEQUENCE</scope>
    <source>
        <strain evidence="2">EXF-13308</strain>
    </source>
</reference>
<evidence type="ECO:0000256" key="1">
    <source>
        <dbReference type="SAM" id="MobiDB-lite"/>
    </source>
</evidence>
<evidence type="ECO:0000313" key="2">
    <source>
        <dbReference type="EMBL" id="KAJ9152138.1"/>
    </source>
</evidence>
<keyword evidence="3" id="KW-1185">Reference proteome</keyword>
<sequence>MQLKGAFPPEVAFPPKKNGDCEHGKWPEANKKSNKYLFDLTPLSYAGRTLLNTTVKFFWAESTLLTTQQLAKEKLVKLYKNDKARRAADKDALWEAAQAIDEFFLFGSLTRSGDDRESGPLMRLSIARTRIREGSYCIDDDPVSPFVHVVIARHTTKRKVFNLRGAIHRLIRGMVQAYLRVFLCRRDKCHRNILTNYGAAGHGPICRTLCAAIVVTMRKWDSAMETICGTEVRANGFPFRLLKWERERLQGLRRKKSKALEDLNPLRGESPLQRVRVTSEHGLEVGDRLVEDAKMYFQKQRDKCGWGEEDSDEDGDDIVEGTTVDDTAMEDTAVESSEK</sequence>
<dbReference type="Proteomes" id="UP001174694">
    <property type="component" value="Unassembled WGS sequence"/>
</dbReference>
<feature type="region of interest" description="Disordered" evidence="1">
    <location>
        <begin position="301"/>
        <end position="339"/>
    </location>
</feature>
<proteinExistence type="predicted"/>
<dbReference type="AlphaFoldDB" id="A0AA38S1C7"/>
<gene>
    <name evidence="2" type="ORF">NKR23_g2633</name>
</gene>
<evidence type="ECO:0000313" key="3">
    <source>
        <dbReference type="Proteomes" id="UP001174694"/>
    </source>
</evidence>
<comment type="caution">
    <text evidence="2">The sequence shown here is derived from an EMBL/GenBank/DDBJ whole genome shotgun (WGS) entry which is preliminary data.</text>
</comment>
<dbReference type="EMBL" id="JANBVO010000005">
    <property type="protein sequence ID" value="KAJ9152138.1"/>
    <property type="molecule type" value="Genomic_DNA"/>
</dbReference>
<protein>
    <submittedName>
        <fullName evidence="2">Uncharacterized protein</fullName>
    </submittedName>
</protein>